<evidence type="ECO:0000256" key="1">
    <source>
        <dbReference type="SAM" id="MobiDB-lite"/>
    </source>
</evidence>
<keyword evidence="2" id="KW-1133">Transmembrane helix</keyword>
<gene>
    <name evidence="3" type="ORF">GRB80_05605</name>
</gene>
<name>A0A7X4VZJ9_9GAMM</name>
<feature type="transmembrane region" description="Helical" evidence="2">
    <location>
        <begin position="141"/>
        <end position="165"/>
    </location>
</feature>
<accession>A0A7X4VZJ9</accession>
<keyword evidence="2" id="KW-0472">Membrane</keyword>
<comment type="caution">
    <text evidence="3">The sequence shown here is derived from an EMBL/GenBank/DDBJ whole genome shotgun (WGS) entry which is preliminary data.</text>
</comment>
<evidence type="ECO:0000313" key="4">
    <source>
        <dbReference type="Proteomes" id="UP000448235"/>
    </source>
</evidence>
<feature type="compositionally biased region" description="Basic residues" evidence="1">
    <location>
        <begin position="43"/>
        <end position="56"/>
    </location>
</feature>
<feature type="transmembrane region" description="Helical" evidence="2">
    <location>
        <begin position="6"/>
        <end position="26"/>
    </location>
</feature>
<dbReference type="RefSeq" id="WP_161422824.1">
    <property type="nucleotide sequence ID" value="NZ_JARWMY010000006.1"/>
</dbReference>
<organism evidence="3 4">
    <name type="scientific">Halomonas icarae</name>
    <dbReference type="NCBI Taxonomy" id="2691040"/>
    <lineage>
        <taxon>Bacteria</taxon>
        <taxon>Pseudomonadati</taxon>
        <taxon>Pseudomonadota</taxon>
        <taxon>Gammaproteobacteria</taxon>
        <taxon>Oceanospirillales</taxon>
        <taxon>Halomonadaceae</taxon>
        <taxon>Halomonas</taxon>
    </lineage>
</organism>
<protein>
    <submittedName>
        <fullName evidence="3">Uncharacterized protein</fullName>
    </submittedName>
</protein>
<sequence length="171" mass="18012">MAYVLVMGGLALSVSFTLGWALWRLVRGALGWLGGSSSGGTKVKPKARKPATRKPASKAPANGSSAAKSSASRPSNAKSAAPRKAAAQQPARPREPWGLTRWLAANRSLLPLSSLALMLYAFGRLVVFGLQHRPVEAPASFAQVVMVIGWAAAGLLGLALVSLLARWRCRE</sequence>
<evidence type="ECO:0000313" key="3">
    <source>
        <dbReference type="EMBL" id="NAW12313.1"/>
    </source>
</evidence>
<dbReference type="Proteomes" id="UP000448235">
    <property type="component" value="Unassembled WGS sequence"/>
</dbReference>
<evidence type="ECO:0000256" key="2">
    <source>
        <dbReference type="SAM" id="Phobius"/>
    </source>
</evidence>
<feature type="compositionally biased region" description="Low complexity" evidence="1">
    <location>
        <begin position="57"/>
        <end position="91"/>
    </location>
</feature>
<dbReference type="EMBL" id="WUTS01000001">
    <property type="protein sequence ID" value="NAW12313.1"/>
    <property type="molecule type" value="Genomic_DNA"/>
</dbReference>
<keyword evidence="2" id="KW-0812">Transmembrane</keyword>
<keyword evidence="4" id="KW-1185">Reference proteome</keyword>
<dbReference type="AlphaFoldDB" id="A0A7X4VZJ9"/>
<reference evidence="3 4" key="1">
    <citation type="submission" date="2019-12" db="EMBL/GenBank/DDBJ databases">
        <title>Draft genome sequencing of Halomonas icarensis D1-1.</title>
        <authorList>
            <person name="Pandiyan K."/>
            <person name="Kushwaha P."/>
            <person name="Gowdham M."/>
            <person name="Chakdar H."/>
            <person name="Singh A."/>
            <person name="Kumar M."/>
            <person name="Saxena A.K."/>
        </authorList>
    </citation>
    <scope>NUCLEOTIDE SEQUENCE [LARGE SCALE GENOMIC DNA]</scope>
    <source>
        <strain evidence="3 4">D1-1</strain>
    </source>
</reference>
<feature type="transmembrane region" description="Helical" evidence="2">
    <location>
        <begin position="109"/>
        <end position="129"/>
    </location>
</feature>
<feature type="region of interest" description="Disordered" evidence="1">
    <location>
        <begin position="38"/>
        <end position="93"/>
    </location>
</feature>
<proteinExistence type="predicted"/>